<evidence type="ECO:0000313" key="3">
    <source>
        <dbReference type="Proteomes" id="UP001576762"/>
    </source>
</evidence>
<feature type="transmembrane region" description="Helical" evidence="1">
    <location>
        <begin position="122"/>
        <end position="140"/>
    </location>
</feature>
<dbReference type="RefSeq" id="WP_374814301.1">
    <property type="nucleotide sequence ID" value="NZ_JBHFLD010000012.1"/>
</dbReference>
<evidence type="ECO:0000256" key="1">
    <source>
        <dbReference type="SAM" id="Phobius"/>
    </source>
</evidence>
<feature type="transmembrane region" description="Helical" evidence="1">
    <location>
        <begin position="221"/>
        <end position="239"/>
    </location>
</feature>
<keyword evidence="3" id="KW-1185">Reference proteome</keyword>
<organism evidence="2 3">
    <name type="scientific">Marinobacter shengliensis</name>
    <dbReference type="NCBI Taxonomy" id="1389223"/>
    <lineage>
        <taxon>Bacteria</taxon>
        <taxon>Pseudomonadati</taxon>
        <taxon>Pseudomonadota</taxon>
        <taxon>Gammaproteobacteria</taxon>
        <taxon>Pseudomonadales</taxon>
        <taxon>Marinobacteraceae</taxon>
        <taxon>Marinobacter</taxon>
    </lineage>
</organism>
<feature type="transmembrane region" description="Helical" evidence="1">
    <location>
        <begin position="302"/>
        <end position="321"/>
    </location>
</feature>
<evidence type="ECO:0008006" key="4">
    <source>
        <dbReference type="Google" id="ProtNLM"/>
    </source>
</evidence>
<feature type="transmembrane region" description="Helical" evidence="1">
    <location>
        <begin position="93"/>
        <end position="110"/>
    </location>
</feature>
<keyword evidence="1" id="KW-1133">Transmembrane helix</keyword>
<accession>A0ABV4W712</accession>
<feature type="transmembrane region" description="Helical" evidence="1">
    <location>
        <begin position="20"/>
        <end position="39"/>
    </location>
</feature>
<gene>
    <name evidence="2" type="ORF">ACE05E_10835</name>
</gene>
<feature type="transmembrane region" description="Helical" evidence="1">
    <location>
        <begin position="328"/>
        <end position="350"/>
    </location>
</feature>
<name>A0ABV4W712_9GAMM</name>
<feature type="transmembrane region" description="Helical" evidence="1">
    <location>
        <begin position="183"/>
        <end position="214"/>
    </location>
</feature>
<comment type="caution">
    <text evidence="2">The sequence shown here is derived from an EMBL/GenBank/DDBJ whole genome shotgun (WGS) entry which is preliminary data.</text>
</comment>
<feature type="transmembrane region" description="Helical" evidence="1">
    <location>
        <begin position="152"/>
        <end position="171"/>
    </location>
</feature>
<dbReference type="EMBL" id="JBHFLD010000012">
    <property type="protein sequence ID" value="MFB2715976.1"/>
    <property type="molecule type" value="Genomic_DNA"/>
</dbReference>
<keyword evidence="1" id="KW-0472">Membrane</keyword>
<proteinExistence type="predicted"/>
<reference evidence="2 3" key="1">
    <citation type="submission" date="2024-09" db="EMBL/GenBank/DDBJ databases">
        <title>Draft genome sequences of 6 high pH adapted Marinobacter shengliensis sp. isolated from Mariana forearc serpentinite mud volcanoes.</title>
        <authorList>
            <person name="Elkassas S."/>
            <person name="Serres M."/>
            <person name="Michael N."/>
            <person name="Amina P."/>
            <person name="Teodora Z."/>
            <person name="Julie H."/>
        </authorList>
    </citation>
    <scope>NUCLEOTIDE SEQUENCE [LARGE SCALE GENOMIC DNA]</scope>
    <source>
        <strain evidence="2 3">EB4</strain>
    </source>
</reference>
<dbReference type="Proteomes" id="UP001576762">
    <property type="component" value="Unassembled WGS sequence"/>
</dbReference>
<sequence>MSAMDWPEVSSASSSTTLVRQILMVGVLVYTLLLFLALFSGFFYIRLVLASLSFSFLLFFVCFSSNLKFFHVIYVLFIFLMGLVALDRSGGSSLIAGFFLTGGLAMAVVIRDFNLGGVAYKFPLLIYLLYLYFCWLVLGFGPSEFNHIFSGYSRNIVGAVVLALLGGYLWICYEEDVRPSILLVILSALITIPLYGRSNIVALMLVVVFVLFFCWKYKVSLFYFCASVMAVIVLGPVVADYFSSETNFSSGIESPRYEMLLGYLSELNLFSLLLGGDERLVLAIQEYGGNPHNAFIRFHSNFGFMLFVSLVAILAVFIRLLSSGSGFLLVLLCVMLFRGFFDVIFFGNLIDYALLGPLAYFFRPEYKPLIFAKT</sequence>
<keyword evidence="1" id="KW-0812">Transmembrane</keyword>
<evidence type="ECO:0000313" key="2">
    <source>
        <dbReference type="EMBL" id="MFB2715976.1"/>
    </source>
</evidence>
<protein>
    <recommendedName>
        <fullName evidence="4">O-antigen ligase domain-containing protein</fullName>
    </recommendedName>
</protein>